<protein>
    <submittedName>
        <fullName evidence="2">EpsG family protein</fullName>
    </submittedName>
</protein>
<feature type="transmembrane region" description="Helical" evidence="1">
    <location>
        <begin position="256"/>
        <end position="274"/>
    </location>
</feature>
<reference evidence="2" key="1">
    <citation type="submission" date="2023-01" db="EMBL/GenBank/DDBJ databases">
        <title>Sulfurovum sp. XTW-4 genome assembly.</title>
        <authorList>
            <person name="Wang J."/>
        </authorList>
    </citation>
    <scope>NUCLEOTIDE SEQUENCE</scope>
    <source>
        <strain evidence="2">XTW-4</strain>
    </source>
</reference>
<feature type="transmembrane region" description="Helical" evidence="1">
    <location>
        <begin position="123"/>
        <end position="143"/>
    </location>
</feature>
<feature type="transmembrane region" description="Helical" evidence="1">
    <location>
        <begin position="202"/>
        <end position="221"/>
    </location>
</feature>
<dbReference type="Proteomes" id="UP001169066">
    <property type="component" value="Unassembled WGS sequence"/>
</dbReference>
<feature type="transmembrane region" description="Helical" evidence="1">
    <location>
        <begin position="6"/>
        <end position="21"/>
    </location>
</feature>
<organism evidence="2 3">
    <name type="scientific">Sulfurovum xiamenensis</name>
    <dbReference type="NCBI Taxonomy" id="3019066"/>
    <lineage>
        <taxon>Bacteria</taxon>
        <taxon>Pseudomonadati</taxon>
        <taxon>Campylobacterota</taxon>
        <taxon>Epsilonproteobacteria</taxon>
        <taxon>Campylobacterales</taxon>
        <taxon>Sulfurovaceae</taxon>
        <taxon>Sulfurovum</taxon>
    </lineage>
</organism>
<feature type="transmembrane region" description="Helical" evidence="1">
    <location>
        <begin position="286"/>
        <end position="306"/>
    </location>
</feature>
<feature type="transmembrane region" description="Helical" evidence="1">
    <location>
        <begin position="335"/>
        <end position="355"/>
    </location>
</feature>
<keyword evidence="1" id="KW-1133">Transmembrane helix</keyword>
<keyword evidence="1" id="KW-0812">Transmembrane</keyword>
<evidence type="ECO:0000256" key="1">
    <source>
        <dbReference type="SAM" id="Phobius"/>
    </source>
</evidence>
<evidence type="ECO:0000313" key="2">
    <source>
        <dbReference type="EMBL" id="MDM5262629.1"/>
    </source>
</evidence>
<keyword evidence="3" id="KW-1185">Reference proteome</keyword>
<sequence length="365" mass="42435">MHYLLIPYALFMLLTLTFLSDRRNNVGRSGTVFVLLLSLILLGVVITVQPFAGDSYRYAMGFLKFREFSLDEVFKYQTGEYLFRFLNWIVGQFTDSPHILFLVIYLIAILTFYKALKNIFPTFERYVVFSFYVLYPYFLFYIVNGKRQGLGLVFMVLAISYLMEDKNRKALLSLLVSGLIHSGMFLVLPMAALFVLFKEKGLLKISFVILAGSVLLSISGINDTISGPLGDLLASETRYSAYLDERFEAISYQTGFRLDFALFSFFPIFLYALLRKRIRNEHKTIVRRWLAIYMLLNSIYHIFSFVPFNDRFAIFSWFILPIVSYIIVSAVNKRYAALFIFVLLGLNVFFLQTYTGRIFQSLEIF</sequence>
<keyword evidence="1" id="KW-0472">Membrane</keyword>
<proteinExistence type="predicted"/>
<dbReference type="InterPro" id="IPR049458">
    <property type="entry name" value="EpsG-like"/>
</dbReference>
<gene>
    <name evidence="2" type="ORF">PF327_00230</name>
</gene>
<feature type="transmembrane region" description="Helical" evidence="1">
    <location>
        <begin position="312"/>
        <end position="328"/>
    </location>
</feature>
<comment type="caution">
    <text evidence="2">The sequence shown here is derived from an EMBL/GenBank/DDBJ whole genome shotgun (WGS) entry which is preliminary data.</text>
</comment>
<dbReference type="Pfam" id="PF14897">
    <property type="entry name" value="EpsG"/>
    <property type="match status" value="1"/>
</dbReference>
<feature type="transmembrane region" description="Helical" evidence="1">
    <location>
        <begin position="170"/>
        <end position="195"/>
    </location>
</feature>
<accession>A0ABT7QNI8</accession>
<dbReference type="RefSeq" id="WP_289400806.1">
    <property type="nucleotide sequence ID" value="NZ_JAQIBC010000001.1"/>
</dbReference>
<dbReference type="EMBL" id="JAQIBC010000001">
    <property type="protein sequence ID" value="MDM5262629.1"/>
    <property type="molecule type" value="Genomic_DNA"/>
</dbReference>
<evidence type="ECO:0000313" key="3">
    <source>
        <dbReference type="Proteomes" id="UP001169066"/>
    </source>
</evidence>
<name>A0ABT7QNI8_9BACT</name>
<feature type="transmembrane region" description="Helical" evidence="1">
    <location>
        <begin position="98"/>
        <end position="116"/>
    </location>
</feature>
<feature type="transmembrane region" description="Helical" evidence="1">
    <location>
        <begin position="33"/>
        <end position="52"/>
    </location>
</feature>